<dbReference type="PANTHER" id="PTHR46969">
    <property type="entry name" value="BIFUNCTIONAL PROTEIN HLDE"/>
    <property type="match status" value="1"/>
</dbReference>
<dbReference type="SUPFAM" id="SSF56784">
    <property type="entry name" value="HAD-like"/>
    <property type="match status" value="1"/>
</dbReference>
<dbReference type="SFLD" id="SFLDS00003">
    <property type="entry name" value="Haloacid_Dehalogenase"/>
    <property type="match status" value="1"/>
</dbReference>
<dbReference type="InterPro" id="IPR036412">
    <property type="entry name" value="HAD-like_sf"/>
</dbReference>
<dbReference type="Pfam" id="PF00702">
    <property type="entry name" value="Hydrolase"/>
    <property type="match status" value="1"/>
</dbReference>
<keyword evidence="5" id="KW-1185">Reference proteome</keyword>
<dbReference type="InterPro" id="IPR029056">
    <property type="entry name" value="Ribokinase-like"/>
</dbReference>
<protein>
    <submittedName>
        <fullName evidence="4">RfaE bifunctional protein kinase chain/domain</fullName>
    </submittedName>
</protein>
<evidence type="ECO:0000313" key="5">
    <source>
        <dbReference type="Proteomes" id="UP000557307"/>
    </source>
</evidence>
<dbReference type="SFLD" id="SFLDG01129">
    <property type="entry name" value="C1.5:_HAD__Beta-PGM__Phosphata"/>
    <property type="match status" value="1"/>
</dbReference>
<proteinExistence type="predicted"/>
<evidence type="ECO:0000313" key="4">
    <source>
        <dbReference type="EMBL" id="MBB5282876.1"/>
    </source>
</evidence>
<organism evidence="4 5">
    <name type="scientific">Rhabdobacter roseus</name>
    <dbReference type="NCBI Taxonomy" id="1655419"/>
    <lineage>
        <taxon>Bacteria</taxon>
        <taxon>Pseudomonadati</taxon>
        <taxon>Bacteroidota</taxon>
        <taxon>Cytophagia</taxon>
        <taxon>Cytophagales</taxon>
        <taxon>Cytophagaceae</taxon>
        <taxon>Rhabdobacter</taxon>
    </lineage>
</organism>
<dbReference type="EMBL" id="JACHGF010000001">
    <property type="protein sequence ID" value="MBB5282876.1"/>
    <property type="molecule type" value="Genomic_DNA"/>
</dbReference>
<dbReference type="PANTHER" id="PTHR46969:SF1">
    <property type="entry name" value="BIFUNCTIONAL PROTEIN HLDE"/>
    <property type="match status" value="1"/>
</dbReference>
<dbReference type="Gene3D" id="3.40.1190.20">
    <property type="match status" value="1"/>
</dbReference>
<reference evidence="4 5" key="1">
    <citation type="submission" date="2020-08" db="EMBL/GenBank/DDBJ databases">
        <title>Genomic Encyclopedia of Type Strains, Phase IV (KMG-IV): sequencing the most valuable type-strain genomes for metagenomic binning, comparative biology and taxonomic classification.</title>
        <authorList>
            <person name="Goeker M."/>
        </authorList>
    </citation>
    <scope>NUCLEOTIDE SEQUENCE [LARGE SCALE GENOMIC DNA]</scope>
    <source>
        <strain evidence="4 5">DSM 105074</strain>
    </source>
</reference>
<dbReference type="PROSITE" id="PS00584">
    <property type="entry name" value="PFKB_KINASES_2"/>
    <property type="match status" value="1"/>
</dbReference>
<dbReference type="AlphaFoldDB" id="A0A840TFH7"/>
<dbReference type="InterPro" id="IPR011611">
    <property type="entry name" value="PfkB_dom"/>
</dbReference>
<evidence type="ECO:0000256" key="1">
    <source>
        <dbReference type="ARBA" id="ARBA00022679"/>
    </source>
</evidence>
<dbReference type="Pfam" id="PF00294">
    <property type="entry name" value="PfkB"/>
    <property type="match status" value="1"/>
</dbReference>
<sequence length="641" mass="70540">MDQSRISAILEKIKAVKIAVYGDFCLDAYWIMDQRGSEVSIETGLPAEAVASHYYSLGGAANVVANLAALEPAQIKVIGVVGDDLHGRELTAQLRALGANTDHLVVQEENFNTYSYLKRYTDGKEAPRIDFGVYNQRSEETDRGILAGLELALESYDALIFNQQVLGSITNDRFIEAANALFQRYDHKIIMLDSRHFNDRFQGTCLKANEKEIAALNGVLVEPSATVLIKDVLQYGQAVFAQSQKPVFVTCGARGIRAFDAAGVHEVPGLQLTAKLDTVGAGDTAISAITLCLAAGIAPGEAAELANFASAVTVQKLFRTGTASGEEILAISQAPDYNFQVDLANNPREAVYVPGTEFELCDPAILEQLGHIKYAVFDHDGTISTLREGWEEVMEPVMMKAILGDQYDQVDQGTFASLLEDVRDFINKTTGIQTIYQMDGLAQMVREFGYVPEDQVLDKFQYKQIYNDALMEQVDQRMNKRLSGELGTEDYTLKGAVDFLRALKARGVELYLASGTDVDDVINEARVLGYADLFEGKIYGALRDYTKFSKRMVIEKIIADNQLEGKELMVLGDGPDEIREGRRSGGVAIGIISNEVRRYGPNLAKRPRLVRAGAHLIIPDFSQGEQLLNLLFEKKATNVLV</sequence>
<dbReference type="RefSeq" id="WP_184171666.1">
    <property type="nucleotide sequence ID" value="NZ_JACHGF010000001.1"/>
</dbReference>
<dbReference type="InterPro" id="IPR023214">
    <property type="entry name" value="HAD_sf"/>
</dbReference>
<keyword evidence="1" id="KW-0808">Transferase</keyword>
<dbReference type="Gene3D" id="3.40.50.1000">
    <property type="entry name" value="HAD superfamily/HAD-like"/>
    <property type="match status" value="1"/>
</dbReference>
<name>A0A840TFH7_9BACT</name>
<accession>A0A840TFH7</accession>
<gene>
    <name evidence="4" type="ORF">HNQ92_000997</name>
</gene>
<evidence type="ECO:0000256" key="2">
    <source>
        <dbReference type="ARBA" id="ARBA00022777"/>
    </source>
</evidence>
<comment type="caution">
    <text evidence="4">The sequence shown here is derived from an EMBL/GenBank/DDBJ whole genome shotgun (WGS) entry which is preliminary data.</text>
</comment>
<dbReference type="SUPFAM" id="SSF53613">
    <property type="entry name" value="Ribokinase-like"/>
    <property type="match status" value="1"/>
</dbReference>
<dbReference type="GO" id="GO:0033786">
    <property type="term" value="F:heptose-1-phosphate adenylyltransferase activity"/>
    <property type="evidence" value="ECO:0007669"/>
    <property type="project" value="TreeGrafter"/>
</dbReference>
<dbReference type="Proteomes" id="UP000557307">
    <property type="component" value="Unassembled WGS sequence"/>
</dbReference>
<evidence type="ECO:0000259" key="3">
    <source>
        <dbReference type="Pfam" id="PF00294"/>
    </source>
</evidence>
<dbReference type="GO" id="GO:0005829">
    <property type="term" value="C:cytosol"/>
    <property type="evidence" value="ECO:0007669"/>
    <property type="project" value="TreeGrafter"/>
</dbReference>
<dbReference type="CDD" id="cd01427">
    <property type="entry name" value="HAD_like"/>
    <property type="match status" value="1"/>
</dbReference>
<keyword evidence="2 4" id="KW-0418">Kinase</keyword>
<dbReference type="InterPro" id="IPR002173">
    <property type="entry name" value="Carboh/pur_kinase_PfkB_CS"/>
</dbReference>
<dbReference type="GO" id="GO:0033785">
    <property type="term" value="F:heptose 7-phosphate kinase activity"/>
    <property type="evidence" value="ECO:0007669"/>
    <property type="project" value="TreeGrafter"/>
</dbReference>
<feature type="domain" description="Carbohydrate kinase PfkB" evidence="3">
    <location>
        <begin position="18"/>
        <end position="316"/>
    </location>
</feature>